<dbReference type="InterPro" id="IPR005119">
    <property type="entry name" value="LysR_subst-bd"/>
</dbReference>
<name>A0ABM5V6W9_9BURK</name>
<comment type="similarity">
    <text evidence="1">Belongs to the LysR transcriptional regulatory family.</text>
</comment>
<proteinExistence type="inferred from homology"/>
<feature type="domain" description="HTH lysR-type" evidence="5">
    <location>
        <begin position="1"/>
        <end position="58"/>
    </location>
</feature>
<keyword evidence="7" id="KW-1185">Reference proteome</keyword>
<evidence type="ECO:0000259" key="5">
    <source>
        <dbReference type="PROSITE" id="PS50931"/>
    </source>
</evidence>
<dbReference type="InterPro" id="IPR036388">
    <property type="entry name" value="WH-like_DNA-bd_sf"/>
</dbReference>
<dbReference type="Gene3D" id="3.40.190.290">
    <property type="match status" value="1"/>
</dbReference>
<gene>
    <name evidence="6" type="ORF">F506_08835</name>
</gene>
<keyword evidence="2" id="KW-0805">Transcription regulation</keyword>
<evidence type="ECO:0000256" key="4">
    <source>
        <dbReference type="ARBA" id="ARBA00023163"/>
    </source>
</evidence>
<evidence type="ECO:0000313" key="7">
    <source>
        <dbReference type="Proteomes" id="UP000063429"/>
    </source>
</evidence>
<keyword evidence="3" id="KW-0238">DNA-binding</keyword>
<dbReference type="Gene3D" id="1.10.10.10">
    <property type="entry name" value="Winged helix-like DNA-binding domain superfamily/Winged helix DNA-binding domain"/>
    <property type="match status" value="1"/>
</dbReference>
<dbReference type="InterPro" id="IPR036390">
    <property type="entry name" value="WH_DNA-bd_sf"/>
</dbReference>
<dbReference type="PANTHER" id="PTHR30346:SF0">
    <property type="entry name" value="HCA OPERON TRANSCRIPTIONAL ACTIVATOR HCAR"/>
    <property type="match status" value="1"/>
</dbReference>
<keyword evidence="4" id="KW-0804">Transcription</keyword>
<evidence type="ECO:0000313" key="6">
    <source>
        <dbReference type="EMBL" id="AKZ65252.1"/>
    </source>
</evidence>
<dbReference type="InterPro" id="IPR000847">
    <property type="entry name" value="LysR_HTH_N"/>
</dbReference>
<dbReference type="PANTHER" id="PTHR30346">
    <property type="entry name" value="TRANSCRIPTIONAL DUAL REGULATOR HCAR-RELATED"/>
    <property type="match status" value="1"/>
</dbReference>
<sequence>MEIYQLRAFLTVASTGHLTRAAEILNLTQPTVSKQVKALEEELGVTLFERTSSGMTITKPGELLLEHARKTLSNAVDLVNTARKMQGEVAGTVRLGTIIDPDYIRLGMLLRHIVSFYPKMEIRLAHGISGFIMEQVAARKLDCGFYLGEVDDPAMCTLRLSTLTYLVVAPPTWAGKIAEAGWREIAAMPWVGTPVYSSQHRLVREMFQEYGGEQTTVAEADQESSMASLVKMGVGLCLLRNDVAMAAQGKGELVIWDKIEQHCALSFIYLKSCSSDVGVSTLLGVIKDVWGIDDIKA</sequence>
<accession>A0ABM5V6W9</accession>
<evidence type="ECO:0000256" key="2">
    <source>
        <dbReference type="ARBA" id="ARBA00023015"/>
    </source>
</evidence>
<evidence type="ECO:0000256" key="3">
    <source>
        <dbReference type="ARBA" id="ARBA00023125"/>
    </source>
</evidence>
<reference evidence="7" key="1">
    <citation type="journal article" date="2015" name="Genome Announc.">
        <title>Complete Genome Sequence of Herbaspirillum hiltneri N3 (DSM 17495), Isolated from Surface-Sterilized Wheat Roots.</title>
        <authorList>
            <person name="Guizelini D."/>
            <person name="Saizaki P.M."/>
            <person name="Coimbra N.A."/>
            <person name="Weiss V.A."/>
            <person name="Faoro H."/>
            <person name="Sfeir M.Z."/>
            <person name="Baura V.A."/>
            <person name="Monteiro R.A."/>
            <person name="Chubatsu L.S."/>
            <person name="Souza E.M."/>
            <person name="Cruz L.M."/>
            <person name="Pedrosa F.O."/>
            <person name="Raittz R.T."/>
            <person name="Marchaukoski J.N."/>
            <person name="Steffens M.B."/>
        </authorList>
    </citation>
    <scope>NUCLEOTIDE SEQUENCE [LARGE SCALE GENOMIC DNA]</scope>
    <source>
        <strain evidence="7">N3</strain>
    </source>
</reference>
<dbReference type="Proteomes" id="UP000063429">
    <property type="component" value="Chromosome"/>
</dbReference>
<dbReference type="CDD" id="cd05466">
    <property type="entry name" value="PBP2_LTTR_substrate"/>
    <property type="match status" value="1"/>
</dbReference>
<dbReference type="PRINTS" id="PR00039">
    <property type="entry name" value="HTHLYSR"/>
</dbReference>
<dbReference type="EMBL" id="CP011409">
    <property type="protein sequence ID" value="AKZ65252.1"/>
    <property type="molecule type" value="Genomic_DNA"/>
</dbReference>
<evidence type="ECO:0000256" key="1">
    <source>
        <dbReference type="ARBA" id="ARBA00009437"/>
    </source>
</evidence>
<dbReference type="SUPFAM" id="SSF46785">
    <property type="entry name" value="Winged helix' DNA-binding domain"/>
    <property type="match status" value="1"/>
</dbReference>
<dbReference type="Pfam" id="PF03466">
    <property type="entry name" value="LysR_substrate"/>
    <property type="match status" value="1"/>
</dbReference>
<organism evidence="6 7">
    <name type="scientific">Herbaspirillum hiltneri N3</name>
    <dbReference type="NCBI Taxonomy" id="1262470"/>
    <lineage>
        <taxon>Bacteria</taxon>
        <taxon>Pseudomonadati</taxon>
        <taxon>Pseudomonadota</taxon>
        <taxon>Betaproteobacteria</taxon>
        <taxon>Burkholderiales</taxon>
        <taxon>Oxalobacteraceae</taxon>
        <taxon>Herbaspirillum</taxon>
    </lineage>
</organism>
<dbReference type="PROSITE" id="PS50931">
    <property type="entry name" value="HTH_LYSR"/>
    <property type="match status" value="1"/>
</dbReference>
<protein>
    <recommendedName>
        <fullName evidence="5">HTH lysR-type domain-containing protein</fullName>
    </recommendedName>
</protein>
<dbReference type="SUPFAM" id="SSF53850">
    <property type="entry name" value="Periplasmic binding protein-like II"/>
    <property type="match status" value="1"/>
</dbReference>
<dbReference type="Pfam" id="PF00126">
    <property type="entry name" value="HTH_1"/>
    <property type="match status" value="1"/>
</dbReference>
<dbReference type="RefSeq" id="WP_144424023.1">
    <property type="nucleotide sequence ID" value="NZ_CP011409.1"/>
</dbReference>